<name>A0ABV2KXW2_9BACI</name>
<sequence length="218" mass="25867">MVKHLDELFTDLEQYRTAQEMRLYFEEKMKEINDSEELRKIVRLKQGKVKEFVEEFYPLTLFSQSKYFGLNSRGKVVLGNQGYDASIIQQDGTEKKLEITSYIDGEWEHKDAIRLNERGYGDMRFNDVKSLKERALDNLEKVLANIRNKSLKDYRGVSLLFVINTYDFFEAYNNDSQQFIDKLISEIKNFDFKAERVYLIRLKENTLSQVDSNTYVLK</sequence>
<dbReference type="Proteomes" id="UP001549167">
    <property type="component" value="Unassembled WGS sequence"/>
</dbReference>
<gene>
    <name evidence="1" type="ORF">ABID56_002558</name>
</gene>
<proteinExistence type="predicted"/>
<dbReference type="EMBL" id="JBEPMX010000018">
    <property type="protein sequence ID" value="MET3684421.1"/>
    <property type="molecule type" value="Genomic_DNA"/>
</dbReference>
<comment type="caution">
    <text evidence="1">The sequence shown here is derived from an EMBL/GenBank/DDBJ whole genome shotgun (WGS) entry which is preliminary data.</text>
</comment>
<keyword evidence="2" id="KW-1185">Reference proteome</keyword>
<evidence type="ECO:0000313" key="2">
    <source>
        <dbReference type="Proteomes" id="UP001549167"/>
    </source>
</evidence>
<dbReference type="RefSeq" id="WP_354221761.1">
    <property type="nucleotide sequence ID" value="NZ_JBEPMX010000018.1"/>
</dbReference>
<organism evidence="1 2">
    <name type="scientific">Alkalibacillus flavidus</name>
    <dbReference type="NCBI Taxonomy" id="546021"/>
    <lineage>
        <taxon>Bacteria</taxon>
        <taxon>Bacillati</taxon>
        <taxon>Bacillota</taxon>
        <taxon>Bacilli</taxon>
        <taxon>Bacillales</taxon>
        <taxon>Bacillaceae</taxon>
        <taxon>Alkalibacillus</taxon>
    </lineage>
</organism>
<protein>
    <submittedName>
        <fullName evidence="1">Uncharacterized protein</fullName>
    </submittedName>
</protein>
<accession>A0ABV2KXW2</accession>
<reference evidence="1 2" key="1">
    <citation type="submission" date="2024-06" db="EMBL/GenBank/DDBJ databases">
        <title>Genomic Encyclopedia of Type Strains, Phase IV (KMG-IV): sequencing the most valuable type-strain genomes for metagenomic binning, comparative biology and taxonomic classification.</title>
        <authorList>
            <person name="Goeker M."/>
        </authorList>
    </citation>
    <scope>NUCLEOTIDE SEQUENCE [LARGE SCALE GENOMIC DNA]</scope>
    <source>
        <strain evidence="1 2">DSM 23520</strain>
    </source>
</reference>
<evidence type="ECO:0000313" key="1">
    <source>
        <dbReference type="EMBL" id="MET3684421.1"/>
    </source>
</evidence>